<dbReference type="PROSITE" id="PS01047">
    <property type="entry name" value="HMA_1"/>
    <property type="match status" value="1"/>
</dbReference>
<reference evidence="14" key="1">
    <citation type="submission" date="2017-02" db="EMBL/GenBank/DDBJ databases">
        <authorList>
            <person name="Dridi B."/>
        </authorList>
    </citation>
    <scope>NUCLEOTIDE SEQUENCE [LARGE SCALE GENOMIC DNA]</scope>
    <source>
        <strain evidence="14">EB411</strain>
    </source>
</reference>
<dbReference type="InterPro" id="IPR018303">
    <property type="entry name" value="ATPase_P-typ_P_site"/>
</dbReference>
<proteinExistence type="inferred from homology"/>
<dbReference type="SUPFAM" id="SSF55008">
    <property type="entry name" value="HMA, heavy metal-associated domain"/>
    <property type="match status" value="1"/>
</dbReference>
<organism evidence="13 14">
    <name type="scientific">Mycetocola reblochoni REB411</name>
    <dbReference type="NCBI Taxonomy" id="1255698"/>
    <lineage>
        <taxon>Bacteria</taxon>
        <taxon>Bacillati</taxon>
        <taxon>Actinomycetota</taxon>
        <taxon>Actinomycetes</taxon>
        <taxon>Micrococcales</taxon>
        <taxon>Microbacteriaceae</taxon>
        <taxon>Mycetocola</taxon>
    </lineage>
</organism>
<dbReference type="SFLD" id="SFLDG00002">
    <property type="entry name" value="C1.7:_P-type_atpase_like"/>
    <property type="match status" value="1"/>
</dbReference>
<keyword evidence="7" id="KW-1278">Translocase</keyword>
<dbReference type="EMBL" id="FUKR01000071">
    <property type="protein sequence ID" value="SJN40564.1"/>
    <property type="molecule type" value="Genomic_DNA"/>
</dbReference>
<keyword evidence="10" id="KW-1003">Cell membrane</keyword>
<dbReference type="Gene3D" id="3.40.50.1000">
    <property type="entry name" value="HAD superfamily/HAD-like"/>
    <property type="match status" value="1"/>
</dbReference>
<keyword evidence="4 10" id="KW-0479">Metal-binding</keyword>
<evidence type="ECO:0000256" key="10">
    <source>
        <dbReference type="RuleBase" id="RU362081"/>
    </source>
</evidence>
<dbReference type="InterPro" id="IPR023214">
    <property type="entry name" value="HAD_sf"/>
</dbReference>
<feature type="transmembrane region" description="Helical" evidence="10">
    <location>
        <begin position="440"/>
        <end position="462"/>
    </location>
</feature>
<dbReference type="Gene3D" id="3.30.70.100">
    <property type="match status" value="1"/>
</dbReference>
<evidence type="ECO:0000256" key="7">
    <source>
        <dbReference type="ARBA" id="ARBA00022967"/>
    </source>
</evidence>
<dbReference type="GO" id="GO:0043682">
    <property type="term" value="F:P-type divalent copper transporter activity"/>
    <property type="evidence" value="ECO:0007669"/>
    <property type="project" value="TreeGrafter"/>
</dbReference>
<comment type="subcellular location">
    <subcellularLocation>
        <location evidence="1">Cell membrane</location>
        <topology evidence="1">Multi-pass membrane protein</topology>
    </subcellularLocation>
</comment>
<dbReference type="InterPro" id="IPR017969">
    <property type="entry name" value="Heavy-metal-associated_CS"/>
</dbReference>
<keyword evidence="5 10" id="KW-0547">Nucleotide-binding</keyword>
<dbReference type="PANTHER" id="PTHR43520">
    <property type="entry name" value="ATP7, ISOFORM B"/>
    <property type="match status" value="1"/>
</dbReference>
<dbReference type="GO" id="GO:0005886">
    <property type="term" value="C:plasma membrane"/>
    <property type="evidence" value="ECO:0007669"/>
    <property type="project" value="UniProtKB-SubCell"/>
</dbReference>
<keyword evidence="8 10" id="KW-1133">Transmembrane helix</keyword>
<dbReference type="InterPro" id="IPR001757">
    <property type="entry name" value="P_typ_ATPase"/>
</dbReference>
<sequence>MTETALAVTGMTCASCVARVEKRLERIPGVTARVNLVTENAVVEHPDTVAVDELVDAVARAGYDATPLAPSAGPAGPAGLAAPASAVEPPVPPASTGSAMPGGQQGGPGAAPGIAPCVPERVGRRAGAASRADTTTDPYRRRAIVTGVLAVPVVLLSMVPALQFDFWQWLCLALTVPIVVWGGAPFHRAAVRNLRHGAVTMDTLISIGTLAAFLWSVYALTLGGAGVPGMHHEMSVIATGHHGAQIYLEVSAAVTFFLLLGRSIETRAKRSAGAALGELAALQPSDVAVPVDPDPSDPSAGRAIRTIAVRELAVGDLFLARQGERVAADAEAVSGGGVVDASVVTGESLPIEVSVGDTVLAGSLVASGVLTLRATRTGDDSEMARVAAMVERAQSEKSRIARIADRVSGVFVPVVLVVAAATLVGWLASGAGAATAVEVAVAVLIVACPCALGLAIPVALVVGTARGAELGIAITGPEALENAGAVTTLYVDKTGTLTEGAVTVTAAALADGAEEGRLRALVGAVESLAVHPVASALVRWAEAGAAGSAGPAGPVQTVPPDVEVEDCEVLPGEGVRATVRERGRAGATPVAILSPSAAGSRGATLDDRLAEAVDASAAAGESCVLVLVDGAAVAVLALADRVRPETPSVLARLGAAGVRVVILSGDAPSPVAAVADRLGVAEWHAQLSPTDKAARVSAAVAAGERVAMLGDGVNDAAALASATLGIAVGTGTAAAARAADITIVGGGLRPAVDAILLSRRMRGIIVGNLFWAFAYNVAAIPVAALGLLTPMLAGAAMAFSSVFVVLNSLRLRRYSGVADRA</sequence>
<evidence type="ECO:0000256" key="8">
    <source>
        <dbReference type="ARBA" id="ARBA00022989"/>
    </source>
</evidence>
<dbReference type="SUPFAM" id="SSF56784">
    <property type="entry name" value="HAD-like"/>
    <property type="match status" value="1"/>
</dbReference>
<dbReference type="InterPro" id="IPR027256">
    <property type="entry name" value="P-typ_ATPase_IB"/>
</dbReference>
<dbReference type="Gene3D" id="2.70.150.10">
    <property type="entry name" value="Calcium-transporting ATPase, cytoplasmic transduction domain A"/>
    <property type="match status" value="1"/>
</dbReference>
<feature type="transmembrane region" description="Helical" evidence="10">
    <location>
        <begin position="166"/>
        <end position="184"/>
    </location>
</feature>
<dbReference type="GO" id="GO:0016887">
    <property type="term" value="F:ATP hydrolysis activity"/>
    <property type="evidence" value="ECO:0007669"/>
    <property type="project" value="InterPro"/>
</dbReference>
<dbReference type="InterPro" id="IPR036412">
    <property type="entry name" value="HAD-like_sf"/>
</dbReference>
<feature type="transmembrane region" description="Helical" evidence="10">
    <location>
        <begin position="765"/>
        <end position="785"/>
    </location>
</feature>
<keyword evidence="13" id="KW-0378">Hydrolase</keyword>
<dbReference type="AlphaFoldDB" id="A0A1R4K8P9"/>
<evidence type="ECO:0000256" key="9">
    <source>
        <dbReference type="ARBA" id="ARBA00023136"/>
    </source>
</evidence>
<dbReference type="Pfam" id="PF00122">
    <property type="entry name" value="E1-E2_ATPase"/>
    <property type="match status" value="1"/>
</dbReference>
<keyword evidence="6 10" id="KW-0067">ATP-binding</keyword>
<feature type="compositionally biased region" description="Low complexity" evidence="11">
    <location>
        <begin position="74"/>
        <end position="102"/>
    </location>
</feature>
<evidence type="ECO:0000259" key="12">
    <source>
        <dbReference type="PROSITE" id="PS50846"/>
    </source>
</evidence>
<dbReference type="InterPro" id="IPR059000">
    <property type="entry name" value="ATPase_P-type_domA"/>
</dbReference>
<dbReference type="PROSITE" id="PS50846">
    <property type="entry name" value="HMA_2"/>
    <property type="match status" value="1"/>
</dbReference>
<dbReference type="GO" id="GO:0005507">
    <property type="term" value="F:copper ion binding"/>
    <property type="evidence" value="ECO:0007669"/>
    <property type="project" value="TreeGrafter"/>
</dbReference>
<dbReference type="EC" id="3.6.3.5" evidence="13"/>
<evidence type="ECO:0000256" key="11">
    <source>
        <dbReference type="SAM" id="MobiDB-lite"/>
    </source>
</evidence>
<feature type="domain" description="HMA" evidence="12">
    <location>
        <begin position="2"/>
        <end position="66"/>
    </location>
</feature>
<keyword evidence="9 10" id="KW-0472">Membrane</keyword>
<dbReference type="Gene3D" id="3.40.1110.10">
    <property type="entry name" value="Calcium-transporting ATPase, cytoplasmic domain N"/>
    <property type="match status" value="1"/>
</dbReference>
<dbReference type="PROSITE" id="PS00154">
    <property type="entry name" value="ATPASE_E1_E2"/>
    <property type="match status" value="1"/>
</dbReference>
<accession>A0A1R4K8P9</accession>
<gene>
    <name evidence="13" type="ORF">FM119_12030</name>
</gene>
<dbReference type="RefSeq" id="WP_245827482.1">
    <property type="nucleotide sequence ID" value="NZ_FUKR01000071.1"/>
</dbReference>
<evidence type="ECO:0000256" key="4">
    <source>
        <dbReference type="ARBA" id="ARBA00022723"/>
    </source>
</evidence>
<dbReference type="CDD" id="cd00371">
    <property type="entry name" value="HMA"/>
    <property type="match status" value="1"/>
</dbReference>
<evidence type="ECO:0000256" key="6">
    <source>
        <dbReference type="ARBA" id="ARBA00022840"/>
    </source>
</evidence>
<dbReference type="Pfam" id="PF00403">
    <property type="entry name" value="HMA"/>
    <property type="match status" value="1"/>
</dbReference>
<dbReference type="FunFam" id="3.30.70.100:FF:000005">
    <property type="entry name" value="Copper-exporting P-type ATPase A"/>
    <property type="match status" value="1"/>
</dbReference>
<name>A0A1R4K8P9_9MICO</name>
<feature type="transmembrane region" description="Helical" evidence="10">
    <location>
        <begin position="143"/>
        <end position="160"/>
    </location>
</feature>
<dbReference type="InterPro" id="IPR008250">
    <property type="entry name" value="ATPase_P-typ_transduc_dom_A_sf"/>
</dbReference>
<dbReference type="EC" id="3.6.3.3" evidence="13"/>
<evidence type="ECO:0000313" key="13">
    <source>
        <dbReference type="EMBL" id="SJN40564.1"/>
    </source>
</evidence>
<dbReference type="GO" id="GO:0055070">
    <property type="term" value="P:copper ion homeostasis"/>
    <property type="evidence" value="ECO:0007669"/>
    <property type="project" value="TreeGrafter"/>
</dbReference>
<evidence type="ECO:0000256" key="5">
    <source>
        <dbReference type="ARBA" id="ARBA00022741"/>
    </source>
</evidence>
<dbReference type="EC" id="3.6.3.4" evidence="13"/>
<dbReference type="SFLD" id="SFLDF00027">
    <property type="entry name" value="p-type_atpase"/>
    <property type="match status" value="1"/>
</dbReference>
<keyword evidence="14" id="KW-1185">Reference proteome</keyword>
<dbReference type="InterPro" id="IPR036163">
    <property type="entry name" value="HMA_dom_sf"/>
</dbReference>
<protein>
    <submittedName>
        <fullName evidence="13">Lead, cadmium, zinc and mercury transporting ATPase Copper-translocating P-type ATPase</fullName>
        <ecNumber evidence="13">3.6.3.3</ecNumber>
        <ecNumber evidence="13">3.6.3.4</ecNumber>
        <ecNumber evidence="13">3.6.3.5</ecNumber>
    </submittedName>
</protein>
<evidence type="ECO:0000256" key="2">
    <source>
        <dbReference type="ARBA" id="ARBA00006024"/>
    </source>
</evidence>
<dbReference type="SFLD" id="SFLDS00003">
    <property type="entry name" value="Haloacid_Dehalogenase"/>
    <property type="match status" value="1"/>
</dbReference>
<dbReference type="InterPro" id="IPR023298">
    <property type="entry name" value="ATPase_P-typ_TM_dom_sf"/>
</dbReference>
<feature type="transmembrane region" description="Helical" evidence="10">
    <location>
        <begin position="204"/>
        <end position="224"/>
    </location>
</feature>
<dbReference type="NCBIfam" id="TIGR01525">
    <property type="entry name" value="ATPase-IB_hvy"/>
    <property type="match status" value="1"/>
</dbReference>
<dbReference type="NCBIfam" id="TIGR01494">
    <property type="entry name" value="ATPase_P-type"/>
    <property type="match status" value="2"/>
</dbReference>
<dbReference type="GO" id="GO:0005524">
    <property type="term" value="F:ATP binding"/>
    <property type="evidence" value="ECO:0007669"/>
    <property type="project" value="UniProtKB-UniRule"/>
</dbReference>
<feature type="transmembrane region" description="Helical" evidence="10">
    <location>
        <begin position="407"/>
        <end position="428"/>
    </location>
</feature>
<dbReference type="Proteomes" id="UP000196778">
    <property type="component" value="Unassembled WGS sequence"/>
</dbReference>
<evidence type="ECO:0000313" key="14">
    <source>
        <dbReference type="Proteomes" id="UP000196778"/>
    </source>
</evidence>
<evidence type="ECO:0000256" key="1">
    <source>
        <dbReference type="ARBA" id="ARBA00004651"/>
    </source>
</evidence>
<keyword evidence="3 10" id="KW-0812">Transmembrane</keyword>
<feature type="region of interest" description="Disordered" evidence="11">
    <location>
        <begin position="74"/>
        <end position="109"/>
    </location>
</feature>
<dbReference type="InterPro" id="IPR006121">
    <property type="entry name" value="HMA_dom"/>
</dbReference>
<feature type="transmembrane region" description="Helical" evidence="10">
    <location>
        <begin position="244"/>
        <end position="261"/>
    </location>
</feature>
<evidence type="ECO:0000256" key="3">
    <source>
        <dbReference type="ARBA" id="ARBA00022692"/>
    </source>
</evidence>
<comment type="similarity">
    <text evidence="2 10">Belongs to the cation transport ATPase (P-type) (TC 3.A.3) family. Type IB subfamily.</text>
</comment>
<feature type="transmembrane region" description="Helical" evidence="10">
    <location>
        <begin position="791"/>
        <end position="809"/>
    </location>
</feature>
<dbReference type="InterPro" id="IPR044492">
    <property type="entry name" value="P_typ_ATPase_HD_dom"/>
</dbReference>
<dbReference type="SUPFAM" id="SSF81653">
    <property type="entry name" value="Calcium ATPase, transduction domain A"/>
    <property type="match status" value="1"/>
</dbReference>
<dbReference type="PANTHER" id="PTHR43520:SF8">
    <property type="entry name" value="P-TYPE CU(+) TRANSPORTER"/>
    <property type="match status" value="1"/>
</dbReference>
<dbReference type="Pfam" id="PF00702">
    <property type="entry name" value="Hydrolase"/>
    <property type="match status" value="1"/>
</dbReference>
<dbReference type="PRINTS" id="PR00119">
    <property type="entry name" value="CATATPASE"/>
</dbReference>
<dbReference type="SUPFAM" id="SSF81665">
    <property type="entry name" value="Calcium ATPase, transmembrane domain M"/>
    <property type="match status" value="1"/>
</dbReference>
<dbReference type="InterPro" id="IPR023299">
    <property type="entry name" value="ATPase_P-typ_cyto_dom_N"/>
</dbReference>